<dbReference type="GO" id="GO:0070973">
    <property type="term" value="P:protein localization to endoplasmic reticulum exit site"/>
    <property type="evidence" value="ECO:0007669"/>
    <property type="project" value="UniProtKB-UniRule"/>
</dbReference>
<comment type="function">
    <text evidence="1">May play a role in anterograde transport of membrane proteins from the endoplasmic reticulum to the Golgi.</text>
</comment>
<dbReference type="GO" id="GO:0005789">
    <property type="term" value="C:endoplasmic reticulum membrane"/>
    <property type="evidence" value="ECO:0007669"/>
    <property type="project" value="UniProtKB-SubCell"/>
</dbReference>
<evidence type="ECO:0000256" key="1">
    <source>
        <dbReference type="RuleBase" id="RU367026"/>
    </source>
</evidence>
<keyword evidence="1" id="KW-0813">Transport</keyword>
<feature type="transmembrane region" description="Helical" evidence="1">
    <location>
        <begin position="84"/>
        <end position="105"/>
    </location>
</feature>
<feature type="transmembrane region" description="Helical" evidence="1">
    <location>
        <begin position="6"/>
        <end position="22"/>
    </location>
</feature>
<name>A0A6J1ANI7_9ROSI</name>
<dbReference type="RefSeq" id="XP_021288533.1">
    <property type="nucleotide sequence ID" value="XM_021432858.1"/>
</dbReference>
<dbReference type="GO" id="GO:0006888">
    <property type="term" value="P:endoplasmic reticulum to Golgi vesicle-mediated transport"/>
    <property type="evidence" value="ECO:0007669"/>
    <property type="project" value="UniProtKB-UniRule"/>
</dbReference>
<organism evidence="3 4">
    <name type="scientific">Herrania umbratica</name>
    <dbReference type="NCBI Taxonomy" id="108875"/>
    <lineage>
        <taxon>Eukaryota</taxon>
        <taxon>Viridiplantae</taxon>
        <taxon>Streptophyta</taxon>
        <taxon>Embryophyta</taxon>
        <taxon>Tracheophyta</taxon>
        <taxon>Spermatophyta</taxon>
        <taxon>Magnoliopsida</taxon>
        <taxon>eudicotyledons</taxon>
        <taxon>Gunneridae</taxon>
        <taxon>Pentapetalae</taxon>
        <taxon>rosids</taxon>
        <taxon>malvids</taxon>
        <taxon>Malvales</taxon>
        <taxon>Malvaceae</taxon>
        <taxon>Byttnerioideae</taxon>
        <taxon>Herrania</taxon>
    </lineage>
</organism>
<accession>A0A6J1ANI7</accession>
<dbReference type="PANTHER" id="PTHR12701:SF42">
    <property type="entry name" value="ENDOPLASMIC RETICULUM TRANSMEMBRANE PROTEIN"/>
    <property type="match status" value="1"/>
</dbReference>
<keyword evidence="3" id="KW-1185">Reference proteome</keyword>
<keyword evidence="1" id="KW-0256">Endoplasmic reticulum</keyword>
<keyword evidence="1" id="KW-1133">Transmembrane helix</keyword>
<dbReference type="GO" id="GO:0006886">
    <property type="term" value="P:intracellular protein transport"/>
    <property type="evidence" value="ECO:0007669"/>
    <property type="project" value="UniProtKB-UniRule"/>
</dbReference>
<reference evidence="4" key="1">
    <citation type="submission" date="2025-08" db="UniProtKB">
        <authorList>
            <consortium name="RefSeq"/>
        </authorList>
    </citation>
    <scope>IDENTIFICATION</scope>
    <source>
        <tissue evidence="4">Leaf</tissue>
    </source>
</reference>
<keyword evidence="1" id="KW-0931">ER-Golgi transport</keyword>
<feature type="compositionally biased region" description="Basic and acidic residues" evidence="2">
    <location>
        <begin position="150"/>
        <end position="159"/>
    </location>
</feature>
<evidence type="ECO:0000313" key="3">
    <source>
        <dbReference type="Proteomes" id="UP000504621"/>
    </source>
</evidence>
<proteinExistence type="inferred from homology"/>
<dbReference type="GeneID" id="110419760"/>
<sequence length="159" mass="17817">MFHLLFILVSAEMALVLVLLFSSPLRKLVIKVLDKIKEGRGPVISKTVAGTLFVVFISISYNAMQIQKRALEGGVINPTDEVLLANRILEASLMGFALFLALVTYRLHYHIKELNPIRRRLEADEKAEPKVVEGSLTQEHSKKATASRTSDVRLKDFSL</sequence>
<evidence type="ECO:0000256" key="2">
    <source>
        <dbReference type="SAM" id="MobiDB-lite"/>
    </source>
</evidence>
<feature type="transmembrane region" description="Helical" evidence="1">
    <location>
        <begin position="43"/>
        <end position="64"/>
    </location>
</feature>
<dbReference type="Proteomes" id="UP000504621">
    <property type="component" value="Unplaced"/>
</dbReference>
<gene>
    <name evidence="4" type="primary">LOC110419760</name>
</gene>
<keyword evidence="1" id="KW-0812">Transmembrane</keyword>
<evidence type="ECO:0000313" key="4">
    <source>
        <dbReference type="RefSeq" id="XP_021288533.1"/>
    </source>
</evidence>
<dbReference type="InterPro" id="IPR008417">
    <property type="entry name" value="BAP29/BAP31"/>
</dbReference>
<keyword evidence="1" id="KW-0653">Protein transport</keyword>
<comment type="subcellular location">
    <subcellularLocation>
        <location evidence="1">Endoplasmic reticulum membrane</location>
        <topology evidence="1">Multi-pass membrane protein</topology>
    </subcellularLocation>
</comment>
<protein>
    <recommendedName>
        <fullName evidence="1">Endoplasmic reticulum transmembrane protein</fullName>
    </recommendedName>
</protein>
<feature type="region of interest" description="Disordered" evidence="2">
    <location>
        <begin position="129"/>
        <end position="159"/>
    </location>
</feature>
<dbReference type="OrthoDB" id="435607at2759"/>
<keyword evidence="1" id="KW-0472">Membrane</keyword>
<dbReference type="AlphaFoldDB" id="A0A6J1ANI7"/>
<comment type="similarity">
    <text evidence="1">Belongs to the BCAP29/BCAP31 family.</text>
</comment>
<dbReference type="PANTHER" id="PTHR12701">
    <property type="entry name" value="BCR-ASSOCIATED PROTEIN, BAP"/>
    <property type="match status" value="1"/>
</dbReference>